<gene>
    <name evidence="2" type="ORF">SAMN02745129_2719</name>
</gene>
<sequence>MYCMGVQYMRKKWSVKGFIDEVWPTELNRGRNLALVTLSVRKNCRFGPVNDRDFSIECGAIANRLGMRMELKQQYERDVQRLFVATLVVCLPLLIVSTKAAVTVPLSWTPEWVEQLFDLYKAPLSVIGAWLAMRTIRMGMYRVEINQLQLNQSLKQHALSNSQFALTQKRVELAQQQFSQSSVDRKVNNYHAHKDRFQDLLEEIEQRYGISLGTGLYDKLFERCDETHRGVRLLDSGEALLTELPEPLSQCAERCGLALEQNQLDYSQGVELGLAEMALALRDMGRQLKVLKRDSAYVHSFAMANSATGRQRRPKALLWDASLHESVAKLFQARRLVALFAELTPVSSPMGLRELRHLEPRLRELGLLDTNELNHEAKQELARRKAARQWVQSRFAGYRYRGLQR</sequence>
<keyword evidence="3" id="KW-1185">Reference proteome</keyword>
<reference evidence="2 3" key="1">
    <citation type="submission" date="2016-11" db="EMBL/GenBank/DDBJ databases">
        <authorList>
            <person name="Jaros S."/>
            <person name="Januszkiewicz K."/>
            <person name="Wedrychowicz H."/>
        </authorList>
    </citation>
    <scope>NUCLEOTIDE SEQUENCE [LARGE SCALE GENOMIC DNA]</scope>
    <source>
        <strain evidence="2 3">DSM 16917</strain>
    </source>
</reference>
<dbReference type="Proteomes" id="UP000184268">
    <property type="component" value="Unassembled WGS sequence"/>
</dbReference>
<dbReference type="STRING" id="299255.SAMN02745129_2719"/>
<keyword evidence="1" id="KW-1133">Transmembrane helix</keyword>
<keyword evidence="1" id="KW-0472">Membrane</keyword>
<evidence type="ECO:0000256" key="1">
    <source>
        <dbReference type="SAM" id="Phobius"/>
    </source>
</evidence>
<organism evidence="2 3">
    <name type="scientific">Ferrimonas marina</name>
    <dbReference type="NCBI Taxonomy" id="299255"/>
    <lineage>
        <taxon>Bacteria</taxon>
        <taxon>Pseudomonadati</taxon>
        <taxon>Pseudomonadota</taxon>
        <taxon>Gammaproteobacteria</taxon>
        <taxon>Alteromonadales</taxon>
        <taxon>Ferrimonadaceae</taxon>
        <taxon>Ferrimonas</taxon>
    </lineage>
</organism>
<evidence type="ECO:0000313" key="3">
    <source>
        <dbReference type="Proteomes" id="UP000184268"/>
    </source>
</evidence>
<accession>A0A1M5VD81</accession>
<dbReference type="AlphaFoldDB" id="A0A1M5VD81"/>
<name>A0A1M5VD81_9GAMM</name>
<keyword evidence="1" id="KW-0812">Transmembrane</keyword>
<protein>
    <submittedName>
        <fullName evidence="2">Uncharacterized protein</fullName>
    </submittedName>
</protein>
<evidence type="ECO:0000313" key="2">
    <source>
        <dbReference type="EMBL" id="SHH73200.1"/>
    </source>
</evidence>
<feature type="transmembrane region" description="Helical" evidence="1">
    <location>
        <begin position="82"/>
        <end position="102"/>
    </location>
</feature>
<proteinExistence type="predicted"/>
<dbReference type="EMBL" id="FQXG01000004">
    <property type="protein sequence ID" value="SHH73200.1"/>
    <property type="molecule type" value="Genomic_DNA"/>
</dbReference>